<evidence type="ECO:0000313" key="3">
    <source>
        <dbReference type="Proteomes" id="UP000215002"/>
    </source>
</evidence>
<protein>
    <recommendedName>
        <fullName evidence="1">DUF4142 domain-containing protein</fullName>
    </recommendedName>
</protein>
<dbReference type="Pfam" id="PF13628">
    <property type="entry name" value="DUF4142"/>
    <property type="match status" value="1"/>
</dbReference>
<feature type="domain" description="DUF4142" evidence="1">
    <location>
        <begin position="53"/>
        <end position="186"/>
    </location>
</feature>
<dbReference type="Proteomes" id="UP000215002">
    <property type="component" value="Chromosome"/>
</dbReference>
<dbReference type="AlphaFoldDB" id="A0A223P2Y1"/>
<dbReference type="InterPro" id="IPR025419">
    <property type="entry name" value="DUF4142"/>
</dbReference>
<dbReference type="RefSeq" id="WP_094572480.1">
    <property type="nucleotide sequence ID" value="NZ_CP022743.1"/>
</dbReference>
<evidence type="ECO:0000259" key="1">
    <source>
        <dbReference type="Pfam" id="PF13628"/>
    </source>
</evidence>
<dbReference type="PANTHER" id="PTHR38593:SF1">
    <property type="entry name" value="BLR2558 PROTEIN"/>
    <property type="match status" value="1"/>
</dbReference>
<proteinExistence type="predicted"/>
<evidence type="ECO:0000313" key="2">
    <source>
        <dbReference type="EMBL" id="ASU36465.1"/>
    </source>
</evidence>
<dbReference type="Gene3D" id="1.20.1260.10">
    <property type="match status" value="1"/>
</dbReference>
<dbReference type="PROSITE" id="PS51257">
    <property type="entry name" value="PROKAR_LIPOPROTEIN"/>
    <property type="match status" value="1"/>
</dbReference>
<organism evidence="2 3">
    <name type="scientific">Mucilaginibacter xinganensis</name>
    <dbReference type="NCBI Taxonomy" id="1234841"/>
    <lineage>
        <taxon>Bacteria</taxon>
        <taxon>Pseudomonadati</taxon>
        <taxon>Bacteroidota</taxon>
        <taxon>Sphingobacteriia</taxon>
        <taxon>Sphingobacteriales</taxon>
        <taxon>Sphingobacteriaceae</taxon>
        <taxon>Mucilaginibacter</taxon>
    </lineage>
</organism>
<sequence length="192" mass="21243">MNKLNWFAIVITAAVIIQACGRNANTDDTSLVDSVTVVKNTPGHQRFEAEKVDADFIGEAIRFNRMGLELGEIARRQGIHKRIKTFGMVLIADQSKLNKKIKALSLIKNIAVPAEPEASGSVILSQLSKKSGADFDRAYISIINNEYKKEIPIFEAAEKNCADKDIKSFAMKTMPMLKAHLEAINAISYSMK</sequence>
<dbReference type="PANTHER" id="PTHR38593">
    <property type="entry name" value="BLR2558 PROTEIN"/>
    <property type="match status" value="1"/>
</dbReference>
<dbReference type="KEGG" id="muc:MuYL_4580"/>
<dbReference type="EMBL" id="CP022743">
    <property type="protein sequence ID" value="ASU36465.1"/>
    <property type="molecule type" value="Genomic_DNA"/>
</dbReference>
<keyword evidence="3" id="KW-1185">Reference proteome</keyword>
<dbReference type="OrthoDB" id="883203at2"/>
<name>A0A223P2Y1_9SPHI</name>
<gene>
    <name evidence="2" type="ORF">MuYL_4580</name>
</gene>
<reference evidence="2 3" key="1">
    <citation type="submission" date="2017-08" db="EMBL/GenBank/DDBJ databases">
        <title>Complete genome sequence of Mucilaginibacter sp. strain BJC16-A31.</title>
        <authorList>
            <consortium name="Henan University of Science and Technology"/>
            <person name="You X."/>
        </authorList>
    </citation>
    <scope>NUCLEOTIDE SEQUENCE [LARGE SCALE GENOMIC DNA]</scope>
    <source>
        <strain evidence="2 3">BJC16-A31</strain>
    </source>
</reference>
<accession>A0A223P2Y1</accession>
<dbReference type="InterPro" id="IPR012347">
    <property type="entry name" value="Ferritin-like"/>
</dbReference>